<feature type="transmembrane region" description="Helical" evidence="1">
    <location>
        <begin position="189"/>
        <end position="209"/>
    </location>
</feature>
<feature type="transmembrane region" description="Helical" evidence="1">
    <location>
        <begin position="6"/>
        <end position="25"/>
    </location>
</feature>
<dbReference type="AlphaFoldDB" id="A0A563DU97"/>
<feature type="transmembrane region" description="Helical" evidence="1">
    <location>
        <begin position="117"/>
        <end position="135"/>
    </location>
</feature>
<reference evidence="3 4" key="2">
    <citation type="submission" date="2019-08" db="EMBL/GenBank/DDBJ databases">
        <title>Jejuicoccus antrihumi gen. nov., sp. nov., a new member of the family Dermacoccaceae isolated from a cave.</title>
        <authorList>
            <person name="Schumann P."/>
            <person name="Kim I.S."/>
        </authorList>
    </citation>
    <scope>NUCLEOTIDE SEQUENCE [LARGE SCALE GENOMIC DNA]</scope>
    <source>
        <strain evidence="3 4">C5-26</strain>
    </source>
</reference>
<name>A0A563DU97_9MICO</name>
<dbReference type="SUPFAM" id="SSF48317">
    <property type="entry name" value="Acid phosphatase/Vanadium-dependent haloperoxidase"/>
    <property type="match status" value="1"/>
</dbReference>
<dbReference type="InterPro" id="IPR000326">
    <property type="entry name" value="PAP2/HPO"/>
</dbReference>
<keyword evidence="1" id="KW-0812">Transmembrane</keyword>
<dbReference type="EMBL" id="VCQV01000041">
    <property type="protein sequence ID" value="TWP33492.1"/>
    <property type="molecule type" value="Genomic_DNA"/>
</dbReference>
<feature type="transmembrane region" description="Helical" evidence="1">
    <location>
        <begin position="80"/>
        <end position="110"/>
    </location>
</feature>
<sequence length="271" mass="28835">MVQSTVWFIVLVLSVAALLCAVDLSTERGFGRRFSSVPRRLITAVASGVLLIALALIWRVHAVAAADGHVIAKLDKSRGAALTGIMNVVTTMGDAIPSLLIASALALIVYRQRQNPLAVLIPLAVLVELLIQAGMTKAFHDITVHQVTANLVIGGTGTIPSGSVARLYAVFLLTSHLWNPKDPAGKARIATLGAVLVLIQLTTRLFLARHLLADIVGGLLLGLVLERIGTVVIMWRASSPRLRNKPAASDAGDIDSGRAPDERIVPRDRLI</sequence>
<feature type="transmembrane region" description="Helical" evidence="1">
    <location>
        <begin position="215"/>
        <end position="235"/>
    </location>
</feature>
<comment type="caution">
    <text evidence="3">The sequence shown here is derived from an EMBL/GenBank/DDBJ whole genome shotgun (WGS) entry which is preliminary data.</text>
</comment>
<keyword evidence="4" id="KW-1185">Reference proteome</keyword>
<feature type="transmembrane region" description="Helical" evidence="1">
    <location>
        <begin position="37"/>
        <end position="60"/>
    </location>
</feature>
<keyword evidence="1" id="KW-1133">Transmembrane helix</keyword>
<evidence type="ECO:0000259" key="2">
    <source>
        <dbReference type="Pfam" id="PF01569"/>
    </source>
</evidence>
<evidence type="ECO:0000313" key="4">
    <source>
        <dbReference type="Proteomes" id="UP000320244"/>
    </source>
</evidence>
<organism evidence="3 4">
    <name type="scientific">Leekyejoonella antrihumi</name>
    <dbReference type="NCBI Taxonomy" id="1660198"/>
    <lineage>
        <taxon>Bacteria</taxon>
        <taxon>Bacillati</taxon>
        <taxon>Actinomycetota</taxon>
        <taxon>Actinomycetes</taxon>
        <taxon>Micrococcales</taxon>
        <taxon>Dermacoccaceae</taxon>
        <taxon>Leekyejoonella</taxon>
    </lineage>
</organism>
<keyword evidence="1" id="KW-0472">Membrane</keyword>
<protein>
    <submittedName>
        <fullName evidence="3">Phosphatase PAP2 family protein</fullName>
    </submittedName>
</protein>
<gene>
    <name evidence="3" type="ORF">FGL98_21270</name>
</gene>
<dbReference type="Proteomes" id="UP000320244">
    <property type="component" value="Unassembled WGS sequence"/>
</dbReference>
<feature type="domain" description="Phosphatidic acid phosphatase type 2/haloperoxidase" evidence="2">
    <location>
        <begin position="156"/>
        <end position="231"/>
    </location>
</feature>
<evidence type="ECO:0000313" key="3">
    <source>
        <dbReference type="EMBL" id="TWP33492.1"/>
    </source>
</evidence>
<feature type="transmembrane region" description="Helical" evidence="1">
    <location>
        <begin position="147"/>
        <end position="168"/>
    </location>
</feature>
<evidence type="ECO:0000256" key="1">
    <source>
        <dbReference type="SAM" id="Phobius"/>
    </source>
</evidence>
<dbReference type="Pfam" id="PF01569">
    <property type="entry name" value="PAP2"/>
    <property type="match status" value="1"/>
</dbReference>
<reference evidence="3 4" key="1">
    <citation type="submission" date="2019-05" db="EMBL/GenBank/DDBJ databases">
        <authorList>
            <person name="Lee S.D."/>
        </authorList>
    </citation>
    <scope>NUCLEOTIDE SEQUENCE [LARGE SCALE GENOMIC DNA]</scope>
    <source>
        <strain evidence="3 4">C5-26</strain>
    </source>
</reference>
<dbReference type="InterPro" id="IPR036938">
    <property type="entry name" value="PAP2/HPO_sf"/>
</dbReference>
<accession>A0A563DU97</accession>
<proteinExistence type="predicted"/>
<dbReference type="RefSeq" id="WP_146320286.1">
    <property type="nucleotide sequence ID" value="NZ_VCQV01000041.1"/>
</dbReference>